<feature type="compositionally biased region" description="Basic residues" evidence="1">
    <location>
        <begin position="35"/>
        <end position="49"/>
    </location>
</feature>
<gene>
    <name evidence="2" type="ORF">BJ875DRAFT_547464</name>
</gene>
<evidence type="ECO:0000313" key="2">
    <source>
        <dbReference type="EMBL" id="KAG9228799.1"/>
    </source>
</evidence>
<keyword evidence="3" id="KW-1185">Reference proteome</keyword>
<dbReference type="Proteomes" id="UP000824998">
    <property type="component" value="Unassembled WGS sequence"/>
</dbReference>
<organism evidence="2 3">
    <name type="scientific">Amylocarpus encephaloides</name>
    <dbReference type="NCBI Taxonomy" id="45428"/>
    <lineage>
        <taxon>Eukaryota</taxon>
        <taxon>Fungi</taxon>
        <taxon>Dikarya</taxon>
        <taxon>Ascomycota</taxon>
        <taxon>Pezizomycotina</taxon>
        <taxon>Leotiomycetes</taxon>
        <taxon>Helotiales</taxon>
        <taxon>Helotiales incertae sedis</taxon>
        <taxon>Amylocarpus</taxon>
    </lineage>
</organism>
<feature type="compositionally biased region" description="Pro residues" evidence="1">
    <location>
        <begin position="84"/>
        <end position="101"/>
    </location>
</feature>
<feature type="region of interest" description="Disordered" evidence="1">
    <location>
        <begin position="1"/>
        <end position="69"/>
    </location>
</feature>
<dbReference type="AlphaFoldDB" id="A0A9P7Y7Y6"/>
<comment type="caution">
    <text evidence="2">The sequence shown here is derived from an EMBL/GenBank/DDBJ whole genome shotgun (WGS) entry which is preliminary data.</text>
</comment>
<name>A0A9P7Y7Y6_9HELO</name>
<accession>A0A9P7Y7Y6</accession>
<evidence type="ECO:0000256" key="1">
    <source>
        <dbReference type="SAM" id="MobiDB-lite"/>
    </source>
</evidence>
<dbReference type="EMBL" id="MU251859">
    <property type="protein sequence ID" value="KAG9228799.1"/>
    <property type="molecule type" value="Genomic_DNA"/>
</dbReference>
<reference evidence="2" key="1">
    <citation type="journal article" date="2021" name="IMA Fungus">
        <title>Genomic characterization of three marine fungi, including Emericellopsis atlantica sp. nov. with signatures of a generalist lifestyle and marine biomass degradation.</title>
        <authorList>
            <person name="Hagestad O.C."/>
            <person name="Hou L."/>
            <person name="Andersen J.H."/>
            <person name="Hansen E.H."/>
            <person name="Altermark B."/>
            <person name="Li C."/>
            <person name="Kuhnert E."/>
            <person name="Cox R.J."/>
            <person name="Crous P.W."/>
            <person name="Spatafora J.W."/>
            <person name="Lail K."/>
            <person name="Amirebrahimi M."/>
            <person name="Lipzen A."/>
            <person name="Pangilinan J."/>
            <person name="Andreopoulos W."/>
            <person name="Hayes R.D."/>
            <person name="Ng V."/>
            <person name="Grigoriev I.V."/>
            <person name="Jackson S.A."/>
            <person name="Sutton T.D.S."/>
            <person name="Dobson A.D.W."/>
            <person name="Rama T."/>
        </authorList>
    </citation>
    <scope>NUCLEOTIDE SEQUENCE</scope>
    <source>
        <strain evidence="2">TRa018bII</strain>
    </source>
</reference>
<sequence length="218" mass="24680">MESNTNSTQYPGHEGVPGPPTSSRLPPPKPESRRPPPRTRAPRGHRARRPTSPSASDNGLRRAPLQRLAPRHKMALQPLAPRCQAPPQPIGPQYQAPPPLSPQQQAIPLYQAPSQPQLPHNLSHRLLHESCPYDLLPNIVEWYETRMRFMREDIEYARQRLALAAQGRIHPSAILGDHVFHFDLLGTWGEVETARGILGFWDLELWGIQERMLNGVSW</sequence>
<feature type="region of interest" description="Disordered" evidence="1">
    <location>
        <begin position="81"/>
        <end position="104"/>
    </location>
</feature>
<evidence type="ECO:0000313" key="3">
    <source>
        <dbReference type="Proteomes" id="UP000824998"/>
    </source>
</evidence>
<proteinExistence type="predicted"/>
<feature type="compositionally biased region" description="Pro residues" evidence="1">
    <location>
        <begin position="17"/>
        <end position="29"/>
    </location>
</feature>
<protein>
    <submittedName>
        <fullName evidence="2">Uncharacterized protein</fullName>
    </submittedName>
</protein>
<feature type="compositionally biased region" description="Polar residues" evidence="1">
    <location>
        <begin position="1"/>
        <end position="10"/>
    </location>
</feature>